<keyword evidence="4" id="KW-1185">Reference proteome</keyword>
<gene>
    <name evidence="3" type="ORF">HK097_000904</name>
</gene>
<dbReference type="AlphaFoldDB" id="A0AAD5WYL0"/>
<dbReference type="Gene3D" id="2.120.10.80">
    <property type="entry name" value="Kelch-type beta propeller"/>
    <property type="match status" value="1"/>
</dbReference>
<keyword evidence="2" id="KW-0677">Repeat</keyword>
<sequence>MVAGRSGAYVMGGRTASNQPDYILPGRGSAQPSAQQQTAQWSQAAGEMWYIDAQNTEANRMNETFPPLFAHACVWHNTGMQAYCTGGFRSDNSTPYHADDGMWTYGVHGVHYRPLNSPVLRTGNRAARGFHASAIISDMIYVFGGVDCLYCNNNTLYNASETVRHDVSTGLTSFHPVPLGNGPRQLLGSCAVKLRGNQILLIGGAEEVDGRPSPLRDQLWLFDPTNETQPYVPVRDATGSGPQPMWGATCGRAWNSTDVIVHGGCDPSGADPTDGAVYVLKTERVPFEWTKVDAPAVGGGAGG</sequence>
<accession>A0AAD5WYL0</accession>
<dbReference type="Proteomes" id="UP001212841">
    <property type="component" value="Unassembled WGS sequence"/>
</dbReference>
<reference evidence="3" key="1">
    <citation type="submission" date="2020-05" db="EMBL/GenBank/DDBJ databases">
        <title>Phylogenomic resolution of chytrid fungi.</title>
        <authorList>
            <person name="Stajich J.E."/>
            <person name="Amses K."/>
            <person name="Simmons R."/>
            <person name="Seto K."/>
            <person name="Myers J."/>
            <person name="Bonds A."/>
            <person name="Quandt C.A."/>
            <person name="Barry K."/>
            <person name="Liu P."/>
            <person name="Grigoriev I."/>
            <person name="Longcore J.E."/>
            <person name="James T.Y."/>
        </authorList>
    </citation>
    <scope>NUCLEOTIDE SEQUENCE</scope>
    <source>
        <strain evidence="3">JEL0318</strain>
    </source>
</reference>
<dbReference type="SUPFAM" id="SSF117281">
    <property type="entry name" value="Kelch motif"/>
    <property type="match status" value="1"/>
</dbReference>
<name>A0AAD5WYL0_9FUNG</name>
<keyword evidence="1" id="KW-0880">Kelch repeat</keyword>
<proteinExistence type="predicted"/>
<evidence type="ECO:0008006" key="5">
    <source>
        <dbReference type="Google" id="ProtNLM"/>
    </source>
</evidence>
<evidence type="ECO:0000313" key="3">
    <source>
        <dbReference type="EMBL" id="KAJ3046376.1"/>
    </source>
</evidence>
<dbReference type="PANTHER" id="PTHR46093">
    <property type="entry name" value="ACYL-COA-BINDING DOMAIN-CONTAINING PROTEIN 5"/>
    <property type="match status" value="1"/>
</dbReference>
<feature type="non-terminal residue" evidence="3">
    <location>
        <position position="1"/>
    </location>
</feature>
<dbReference type="InterPro" id="IPR015915">
    <property type="entry name" value="Kelch-typ_b-propeller"/>
</dbReference>
<organism evidence="3 4">
    <name type="scientific">Rhizophlyctis rosea</name>
    <dbReference type="NCBI Taxonomy" id="64517"/>
    <lineage>
        <taxon>Eukaryota</taxon>
        <taxon>Fungi</taxon>
        <taxon>Fungi incertae sedis</taxon>
        <taxon>Chytridiomycota</taxon>
        <taxon>Chytridiomycota incertae sedis</taxon>
        <taxon>Chytridiomycetes</taxon>
        <taxon>Rhizophlyctidales</taxon>
        <taxon>Rhizophlyctidaceae</taxon>
        <taxon>Rhizophlyctis</taxon>
    </lineage>
</organism>
<evidence type="ECO:0000313" key="4">
    <source>
        <dbReference type="Proteomes" id="UP001212841"/>
    </source>
</evidence>
<evidence type="ECO:0000256" key="1">
    <source>
        <dbReference type="ARBA" id="ARBA00022441"/>
    </source>
</evidence>
<comment type="caution">
    <text evidence="3">The sequence shown here is derived from an EMBL/GenBank/DDBJ whole genome shotgun (WGS) entry which is preliminary data.</text>
</comment>
<evidence type="ECO:0000256" key="2">
    <source>
        <dbReference type="ARBA" id="ARBA00022737"/>
    </source>
</evidence>
<protein>
    <recommendedName>
        <fullName evidence="5">Galactose oxidase</fullName>
    </recommendedName>
</protein>
<dbReference type="EMBL" id="JADGJD010001178">
    <property type="protein sequence ID" value="KAJ3046376.1"/>
    <property type="molecule type" value="Genomic_DNA"/>
</dbReference>
<dbReference type="PANTHER" id="PTHR46093:SF18">
    <property type="entry name" value="FIBRONECTIN TYPE-III DOMAIN-CONTAINING PROTEIN"/>
    <property type="match status" value="1"/>
</dbReference>